<evidence type="ECO:0000313" key="2">
    <source>
        <dbReference type="EMBL" id="CAK9063844.1"/>
    </source>
</evidence>
<evidence type="ECO:0000256" key="1">
    <source>
        <dbReference type="SAM" id="Phobius"/>
    </source>
</evidence>
<comment type="caution">
    <text evidence="2">The sequence shown here is derived from an EMBL/GenBank/DDBJ whole genome shotgun (WGS) entry which is preliminary data.</text>
</comment>
<gene>
    <name evidence="2" type="ORF">CCMP2556_LOCUS31355</name>
</gene>
<proteinExistence type="predicted"/>
<organism evidence="2 3">
    <name type="scientific">Durusdinium trenchii</name>
    <dbReference type="NCBI Taxonomy" id="1381693"/>
    <lineage>
        <taxon>Eukaryota</taxon>
        <taxon>Sar</taxon>
        <taxon>Alveolata</taxon>
        <taxon>Dinophyceae</taxon>
        <taxon>Suessiales</taxon>
        <taxon>Symbiodiniaceae</taxon>
        <taxon>Durusdinium</taxon>
    </lineage>
</organism>
<keyword evidence="3" id="KW-1185">Reference proteome</keyword>
<reference evidence="2 3" key="1">
    <citation type="submission" date="2024-02" db="EMBL/GenBank/DDBJ databases">
        <authorList>
            <person name="Chen Y."/>
            <person name="Shah S."/>
            <person name="Dougan E. K."/>
            <person name="Thang M."/>
            <person name="Chan C."/>
        </authorList>
    </citation>
    <scope>NUCLEOTIDE SEQUENCE [LARGE SCALE GENOMIC DNA]</scope>
</reference>
<evidence type="ECO:0000313" key="3">
    <source>
        <dbReference type="Proteomes" id="UP001642484"/>
    </source>
</evidence>
<keyword evidence="1" id="KW-1133">Transmembrane helix</keyword>
<keyword evidence="1" id="KW-0472">Membrane</keyword>
<feature type="transmembrane region" description="Helical" evidence="1">
    <location>
        <begin position="20"/>
        <end position="42"/>
    </location>
</feature>
<accession>A0ABP0NM38</accession>
<sequence>MVSWPNANLRPSLGTDRSIFAYLLKSLFSLLLGMSTCVRYLLPPSLRQRPQGNFGQSHCESRARCPSACVRIQPRLFVSCRLRLILAKPAIHVRANRSK</sequence>
<keyword evidence="1" id="KW-0812">Transmembrane</keyword>
<dbReference type="EMBL" id="CAXAMN010021827">
    <property type="protein sequence ID" value="CAK9063844.1"/>
    <property type="molecule type" value="Genomic_DNA"/>
</dbReference>
<dbReference type="Proteomes" id="UP001642484">
    <property type="component" value="Unassembled WGS sequence"/>
</dbReference>
<name>A0ABP0NM38_9DINO</name>
<protein>
    <submittedName>
        <fullName evidence="2">Uncharacterized protein</fullName>
    </submittedName>
</protein>